<dbReference type="InterPro" id="IPR029056">
    <property type="entry name" value="Ribokinase-like"/>
</dbReference>
<keyword evidence="4 7" id="KW-0418">Kinase</keyword>
<evidence type="ECO:0000256" key="3">
    <source>
        <dbReference type="ARBA" id="ARBA00022741"/>
    </source>
</evidence>
<dbReference type="EMBL" id="JAUEDK010000034">
    <property type="protein sequence ID" value="MDN0076473.1"/>
    <property type="molecule type" value="Genomic_DNA"/>
</dbReference>
<dbReference type="Gene3D" id="3.40.1190.20">
    <property type="match status" value="1"/>
</dbReference>
<evidence type="ECO:0000256" key="1">
    <source>
        <dbReference type="ARBA" id="ARBA00010688"/>
    </source>
</evidence>
<comment type="caution">
    <text evidence="7">The sequence shown here is derived from an EMBL/GenBank/DDBJ whole genome shotgun (WGS) entry which is preliminary data.</text>
</comment>
<comment type="similarity">
    <text evidence="1">Belongs to the carbohydrate kinase PfkB family.</text>
</comment>
<dbReference type="Proteomes" id="UP001168540">
    <property type="component" value="Unassembled WGS sequence"/>
</dbReference>
<gene>
    <name evidence="7" type="ORF">QU481_16510</name>
</gene>
<proteinExistence type="inferred from homology"/>
<keyword evidence="5" id="KW-0067">ATP-binding</keyword>
<evidence type="ECO:0000256" key="5">
    <source>
        <dbReference type="ARBA" id="ARBA00022840"/>
    </source>
</evidence>
<dbReference type="RefSeq" id="WP_289831128.1">
    <property type="nucleotide sequence ID" value="NZ_JAUEDK010000034.1"/>
</dbReference>
<feature type="domain" description="Carbohydrate kinase PfkB" evidence="6">
    <location>
        <begin position="23"/>
        <end position="290"/>
    </location>
</feature>
<evidence type="ECO:0000313" key="7">
    <source>
        <dbReference type="EMBL" id="MDN0076473.1"/>
    </source>
</evidence>
<evidence type="ECO:0000313" key="8">
    <source>
        <dbReference type="Proteomes" id="UP001168540"/>
    </source>
</evidence>
<dbReference type="PROSITE" id="PS00584">
    <property type="entry name" value="PFKB_KINASES_2"/>
    <property type="match status" value="1"/>
</dbReference>
<dbReference type="PANTHER" id="PTHR43085">
    <property type="entry name" value="HEXOKINASE FAMILY MEMBER"/>
    <property type="match status" value="1"/>
</dbReference>
<dbReference type="GO" id="GO:0016301">
    <property type="term" value="F:kinase activity"/>
    <property type="evidence" value="ECO:0007669"/>
    <property type="project" value="UniProtKB-KW"/>
</dbReference>
<evidence type="ECO:0000259" key="6">
    <source>
        <dbReference type="Pfam" id="PF00294"/>
    </source>
</evidence>
<accession>A0ABT7XRQ4</accession>
<keyword evidence="8" id="KW-1185">Reference proteome</keyword>
<dbReference type="InterPro" id="IPR050306">
    <property type="entry name" value="PfkB_Carbo_kinase"/>
</dbReference>
<reference evidence="7" key="1">
    <citation type="submission" date="2023-06" db="EMBL/GenBank/DDBJ databases">
        <authorList>
            <person name="Zhang S."/>
        </authorList>
    </citation>
    <scope>NUCLEOTIDE SEQUENCE</scope>
    <source>
        <strain evidence="7">SG2303</strain>
    </source>
</reference>
<dbReference type="Pfam" id="PF00294">
    <property type="entry name" value="PfkB"/>
    <property type="match status" value="1"/>
</dbReference>
<name>A0ABT7XRQ4_9NEIS</name>
<sequence length="321" mass="34540">MMNSLPVFVSAGEALSDMIRTGANTWKSKVGGAPWNVARIMASWGVPSGFAGAVSLDCFGEELAACSRSAGLDTRFLQQVDAPPLLAMVHKVHPPEYFFIGENSADLHFTPEALPSGWMECVRWVHMGGISLARPPLSNKLLEMAHALKASGVCISYDPNFRTVMDERYDFVFQEMTKLADVIKVSDEDLHGLFRHHDATAGLATLRTWNPEAMVLYTLGAKGAHLYTAQAAAFMAPPSIEVIDTVGAGDVSIGGLLFSLQHHADRTLEEHLAFSVASGAAACLQAGANVPDMKVVERLFASLIQESVEGPDNQGVRTRAS</sequence>
<dbReference type="PANTHER" id="PTHR43085:SF1">
    <property type="entry name" value="PSEUDOURIDINE KINASE-RELATED"/>
    <property type="match status" value="1"/>
</dbReference>
<organism evidence="7 8">
    <name type="scientific">Crenobacter oryzisoli</name>
    <dbReference type="NCBI Taxonomy" id="3056844"/>
    <lineage>
        <taxon>Bacteria</taxon>
        <taxon>Pseudomonadati</taxon>
        <taxon>Pseudomonadota</taxon>
        <taxon>Betaproteobacteria</taxon>
        <taxon>Neisseriales</taxon>
        <taxon>Neisseriaceae</taxon>
        <taxon>Crenobacter</taxon>
    </lineage>
</organism>
<dbReference type="CDD" id="cd01167">
    <property type="entry name" value="bac_FRK"/>
    <property type="match status" value="1"/>
</dbReference>
<dbReference type="InterPro" id="IPR011611">
    <property type="entry name" value="PfkB_dom"/>
</dbReference>
<keyword evidence="2 7" id="KW-0808">Transferase</keyword>
<keyword evidence="3" id="KW-0547">Nucleotide-binding</keyword>
<evidence type="ECO:0000256" key="2">
    <source>
        <dbReference type="ARBA" id="ARBA00022679"/>
    </source>
</evidence>
<dbReference type="EC" id="2.7.1.-" evidence="7"/>
<protein>
    <submittedName>
        <fullName evidence="7">Carbohydrate kinase</fullName>
        <ecNumber evidence="7">2.7.1.-</ecNumber>
    </submittedName>
</protein>
<evidence type="ECO:0000256" key="4">
    <source>
        <dbReference type="ARBA" id="ARBA00022777"/>
    </source>
</evidence>
<dbReference type="InterPro" id="IPR002173">
    <property type="entry name" value="Carboh/pur_kinase_PfkB_CS"/>
</dbReference>
<dbReference type="SUPFAM" id="SSF53613">
    <property type="entry name" value="Ribokinase-like"/>
    <property type="match status" value="1"/>
</dbReference>